<comment type="similarity">
    <text evidence="2">Belongs to the WD repeat EMAP family.</text>
</comment>
<feature type="domain" description="EML-like first beta-propeller" evidence="9">
    <location>
        <begin position="181"/>
        <end position="448"/>
    </location>
</feature>
<dbReference type="Gene3D" id="2.130.10.10">
    <property type="entry name" value="YVTN repeat-like/Quinoprotein amine dehydrogenase"/>
    <property type="match status" value="2"/>
</dbReference>
<evidence type="ECO:0000256" key="7">
    <source>
        <dbReference type="ARBA" id="ARBA00023212"/>
    </source>
</evidence>
<gene>
    <name evidence="11" type="ORF">CGI_10005339</name>
</gene>
<evidence type="ECO:0000256" key="3">
    <source>
        <dbReference type="ARBA" id="ARBA00022490"/>
    </source>
</evidence>
<dbReference type="FunFam" id="2.130.10.10:FF:000005">
    <property type="entry name" value="Putative echinoderm microtubule-associated protein-like 1"/>
    <property type="match status" value="1"/>
</dbReference>
<dbReference type="Pfam" id="PF23414">
    <property type="entry name" value="Beta-prop_EML_2"/>
    <property type="match status" value="1"/>
</dbReference>
<dbReference type="InParanoid" id="K1PWP8"/>
<comment type="subcellular location">
    <subcellularLocation>
        <location evidence="1">Cytoplasm</location>
        <location evidence="1">Cytoskeleton</location>
    </subcellularLocation>
</comment>
<evidence type="ECO:0000256" key="4">
    <source>
        <dbReference type="ARBA" id="ARBA00022574"/>
    </source>
</evidence>
<sequence>MDSTATDLSNGMLSDSVAQSSSALPSKPNFRGTPTRRAEKAYSSPLDNAHITPNKRPTTPTHRSAASPRTNTPSKKWSSMSNSLDSSTLHRDGSRDPEWRAEEGYVKIYLRGRAINLYAPTSVENVDVTSVADPPSEKLQLEWVYGYRGRDCRSNLYYLSTGEIIYFAAAAVVLHNVEENTQRHYLGHTDDVKCLAIHPDQVRVATGQVAGHDQKEGKPHVRIWDTMNLNTLHVIGIGDFDKAVSCLSFSRLDGGNQLVVVDDANDHVMSVWDLSKSHPKKITETKSSTEPVLAAEFHPLEKGNIITCGKGQISFWTLEGGSLAKKTGIFDKHDKPKFVLCVAFAENGDVISGDSNGNIFIWPKGNNRISKAIEGVHEGGIFSVCVMKDGTLLSGGGKDRKIVQFDSSYTKTGVETEIPENFGGVRMLNQGKGGMVLVGTTRNCILQGTVDLQLNPIVQGHMDELWGLASHPSQHQFMTSGSDKQVHMWDSMSRSVVWSKELSDPAHSCSFYPDASVVAIGTETGRWLVLDCETHEIVTSHTDGNEQIECALYSPDGKYLALGSRDNHIYIYEVTEGGKKYSRIGKCSGHSSFVTHLDWSTDGVYLCSNSGDYEVLYWKVPACKQETSISAVRDLEWATGNCTLTFNAAGVWPEGADGTDVNNVCRSNNKKILASADDFGKVNLYQYPCCQPKAKKHVYKGHSSHVTNVSFLFDDSRLLSTGGRDMSIMQWQVV</sequence>
<evidence type="ECO:0000259" key="10">
    <source>
        <dbReference type="Pfam" id="PF23414"/>
    </source>
</evidence>
<feature type="domain" description="EML-like second beta-propeller" evidence="10">
    <location>
        <begin position="465"/>
        <end position="733"/>
    </location>
</feature>
<dbReference type="InterPro" id="IPR055439">
    <property type="entry name" value="Beta-prop_EML_1st"/>
</dbReference>
<dbReference type="SMART" id="SM00320">
    <property type="entry name" value="WD40"/>
    <property type="match status" value="11"/>
</dbReference>
<evidence type="ECO:0000256" key="8">
    <source>
        <dbReference type="SAM" id="MobiDB-lite"/>
    </source>
</evidence>
<dbReference type="PROSITE" id="PS50082">
    <property type="entry name" value="WD_REPEATS_2"/>
    <property type="match status" value="3"/>
</dbReference>
<evidence type="ECO:0000259" key="9">
    <source>
        <dbReference type="Pfam" id="PF23409"/>
    </source>
</evidence>
<keyword evidence="6" id="KW-0677">Repeat</keyword>
<dbReference type="PANTHER" id="PTHR13720">
    <property type="entry name" value="WD-40 REPEAT PROTEIN"/>
    <property type="match status" value="1"/>
</dbReference>
<evidence type="ECO:0000256" key="5">
    <source>
        <dbReference type="ARBA" id="ARBA00022701"/>
    </source>
</evidence>
<dbReference type="AlphaFoldDB" id="K1PWP8"/>
<dbReference type="InterPro" id="IPR015943">
    <property type="entry name" value="WD40/YVTN_repeat-like_dom_sf"/>
</dbReference>
<feature type="compositionally biased region" description="Basic and acidic residues" evidence="8">
    <location>
        <begin position="88"/>
        <end position="97"/>
    </location>
</feature>
<proteinExistence type="inferred from homology"/>
<dbReference type="SUPFAM" id="SSF50998">
    <property type="entry name" value="Quinoprotein alcohol dehydrogenase-like"/>
    <property type="match status" value="1"/>
</dbReference>
<dbReference type="GO" id="GO:0005874">
    <property type="term" value="C:microtubule"/>
    <property type="evidence" value="ECO:0007669"/>
    <property type="project" value="UniProtKB-KW"/>
</dbReference>
<dbReference type="InterPro" id="IPR011047">
    <property type="entry name" value="Quinoprotein_ADH-like_sf"/>
</dbReference>
<dbReference type="EMBL" id="JH816263">
    <property type="protein sequence ID" value="EKC20785.1"/>
    <property type="molecule type" value="Genomic_DNA"/>
</dbReference>
<feature type="region of interest" description="Disordered" evidence="8">
    <location>
        <begin position="1"/>
        <end position="97"/>
    </location>
</feature>
<evidence type="ECO:0000256" key="1">
    <source>
        <dbReference type="ARBA" id="ARBA00004245"/>
    </source>
</evidence>
<dbReference type="Pfam" id="PF23409">
    <property type="entry name" value="Beta-prop_EML"/>
    <property type="match status" value="1"/>
</dbReference>
<dbReference type="GO" id="GO:0008017">
    <property type="term" value="F:microtubule binding"/>
    <property type="evidence" value="ECO:0007669"/>
    <property type="project" value="TreeGrafter"/>
</dbReference>
<keyword evidence="5" id="KW-0493">Microtubule</keyword>
<dbReference type="SUPFAM" id="SSF50978">
    <property type="entry name" value="WD40 repeat-like"/>
    <property type="match status" value="1"/>
</dbReference>
<feature type="compositionally biased region" description="Polar residues" evidence="8">
    <location>
        <begin position="1"/>
        <end position="24"/>
    </location>
</feature>
<reference evidence="11" key="1">
    <citation type="journal article" date="2012" name="Nature">
        <title>The oyster genome reveals stress adaptation and complexity of shell formation.</title>
        <authorList>
            <person name="Zhang G."/>
            <person name="Fang X."/>
            <person name="Guo X."/>
            <person name="Li L."/>
            <person name="Luo R."/>
            <person name="Xu F."/>
            <person name="Yang P."/>
            <person name="Zhang L."/>
            <person name="Wang X."/>
            <person name="Qi H."/>
            <person name="Xiong Z."/>
            <person name="Que H."/>
            <person name="Xie Y."/>
            <person name="Holland P.W."/>
            <person name="Paps J."/>
            <person name="Zhu Y."/>
            <person name="Wu F."/>
            <person name="Chen Y."/>
            <person name="Wang J."/>
            <person name="Peng C."/>
            <person name="Meng J."/>
            <person name="Yang L."/>
            <person name="Liu J."/>
            <person name="Wen B."/>
            <person name="Zhang N."/>
            <person name="Huang Z."/>
            <person name="Zhu Q."/>
            <person name="Feng Y."/>
            <person name="Mount A."/>
            <person name="Hedgecock D."/>
            <person name="Xu Z."/>
            <person name="Liu Y."/>
            <person name="Domazet-Loso T."/>
            <person name="Du Y."/>
            <person name="Sun X."/>
            <person name="Zhang S."/>
            <person name="Liu B."/>
            <person name="Cheng P."/>
            <person name="Jiang X."/>
            <person name="Li J."/>
            <person name="Fan D."/>
            <person name="Wang W."/>
            <person name="Fu W."/>
            <person name="Wang T."/>
            <person name="Wang B."/>
            <person name="Zhang J."/>
            <person name="Peng Z."/>
            <person name="Li Y."/>
            <person name="Li N."/>
            <person name="Wang J."/>
            <person name="Chen M."/>
            <person name="He Y."/>
            <person name="Tan F."/>
            <person name="Song X."/>
            <person name="Zheng Q."/>
            <person name="Huang R."/>
            <person name="Yang H."/>
            <person name="Du X."/>
            <person name="Chen L."/>
            <person name="Yang M."/>
            <person name="Gaffney P.M."/>
            <person name="Wang S."/>
            <person name="Luo L."/>
            <person name="She Z."/>
            <person name="Ming Y."/>
            <person name="Huang W."/>
            <person name="Zhang S."/>
            <person name="Huang B."/>
            <person name="Zhang Y."/>
            <person name="Qu T."/>
            <person name="Ni P."/>
            <person name="Miao G."/>
            <person name="Wang J."/>
            <person name="Wang Q."/>
            <person name="Steinberg C.E."/>
            <person name="Wang H."/>
            <person name="Li N."/>
            <person name="Qian L."/>
            <person name="Zhang G."/>
            <person name="Li Y."/>
            <person name="Yang H."/>
            <person name="Liu X."/>
            <person name="Wang J."/>
            <person name="Yin Y."/>
            <person name="Wang J."/>
        </authorList>
    </citation>
    <scope>NUCLEOTIDE SEQUENCE [LARGE SCALE GENOMIC DNA]</scope>
    <source>
        <strain evidence="11">05x7-T-G4-1.051#20</strain>
    </source>
</reference>
<evidence type="ECO:0000313" key="11">
    <source>
        <dbReference type="EMBL" id="EKC20785.1"/>
    </source>
</evidence>
<dbReference type="InterPro" id="IPR005108">
    <property type="entry name" value="HELP"/>
</dbReference>
<accession>K1PWP8</accession>
<keyword evidence="3" id="KW-0963">Cytoplasm</keyword>
<organism evidence="11">
    <name type="scientific">Magallana gigas</name>
    <name type="common">Pacific oyster</name>
    <name type="synonym">Crassostrea gigas</name>
    <dbReference type="NCBI Taxonomy" id="29159"/>
    <lineage>
        <taxon>Eukaryota</taxon>
        <taxon>Metazoa</taxon>
        <taxon>Spiralia</taxon>
        <taxon>Lophotrochozoa</taxon>
        <taxon>Mollusca</taxon>
        <taxon>Bivalvia</taxon>
        <taxon>Autobranchia</taxon>
        <taxon>Pteriomorphia</taxon>
        <taxon>Ostreida</taxon>
        <taxon>Ostreoidea</taxon>
        <taxon>Ostreidae</taxon>
        <taxon>Magallana</taxon>
    </lineage>
</organism>
<dbReference type="InterPro" id="IPR036322">
    <property type="entry name" value="WD40_repeat_dom_sf"/>
</dbReference>
<keyword evidence="7" id="KW-0206">Cytoskeleton</keyword>
<dbReference type="InterPro" id="IPR001680">
    <property type="entry name" value="WD40_rpt"/>
</dbReference>
<dbReference type="PANTHER" id="PTHR13720:SF50">
    <property type="entry name" value="ECHINODERM MICROTUBULE-ASSOCIATED PROTEIN-LIKE 2"/>
    <property type="match status" value="1"/>
</dbReference>
<evidence type="ECO:0000256" key="2">
    <source>
        <dbReference type="ARBA" id="ARBA00006489"/>
    </source>
</evidence>
<dbReference type="InterPro" id="IPR055442">
    <property type="entry name" value="Beta-prop_EML-like_2nd"/>
</dbReference>
<name>K1PWP8_MAGGI</name>
<evidence type="ECO:0000256" key="6">
    <source>
        <dbReference type="ARBA" id="ARBA00022737"/>
    </source>
</evidence>
<keyword evidence="4" id="KW-0853">WD repeat</keyword>
<feature type="compositionally biased region" description="Polar residues" evidence="8">
    <location>
        <begin position="55"/>
        <end position="73"/>
    </location>
</feature>
<protein>
    <submittedName>
        <fullName evidence="11">Echinoderm microtubule-associated protein-like 1</fullName>
    </submittedName>
</protein>
<dbReference type="Pfam" id="PF03451">
    <property type="entry name" value="HELP"/>
    <property type="match status" value="1"/>
</dbReference>
<dbReference type="PROSITE" id="PS50294">
    <property type="entry name" value="WD_REPEATS_REGION"/>
    <property type="match status" value="3"/>
</dbReference>
<dbReference type="GO" id="GO:0072686">
    <property type="term" value="C:mitotic spindle"/>
    <property type="evidence" value="ECO:0007669"/>
    <property type="project" value="TreeGrafter"/>
</dbReference>
<dbReference type="HOGENOM" id="CLU_011754_2_0_1"/>
<dbReference type="InterPro" id="IPR050630">
    <property type="entry name" value="WD_repeat_EMAP"/>
</dbReference>
<dbReference type="GO" id="GO:0000226">
    <property type="term" value="P:microtubule cytoskeleton organization"/>
    <property type="evidence" value="ECO:0007669"/>
    <property type="project" value="TreeGrafter"/>
</dbReference>
<feature type="compositionally biased region" description="Low complexity" evidence="8">
    <location>
        <begin position="74"/>
        <end position="87"/>
    </location>
</feature>